<feature type="region of interest" description="Disordered" evidence="2">
    <location>
        <begin position="100"/>
        <end position="132"/>
    </location>
</feature>
<dbReference type="AlphaFoldDB" id="A0AAV4S9E2"/>
<keyword evidence="5" id="KW-1185">Reference proteome</keyword>
<feature type="domain" description="C2H2-type" evidence="3">
    <location>
        <begin position="228"/>
        <end position="255"/>
    </location>
</feature>
<feature type="compositionally biased region" description="Low complexity" evidence="2">
    <location>
        <begin position="101"/>
        <end position="122"/>
    </location>
</feature>
<evidence type="ECO:0000256" key="2">
    <source>
        <dbReference type="SAM" id="MobiDB-lite"/>
    </source>
</evidence>
<dbReference type="PROSITE" id="PS50157">
    <property type="entry name" value="ZINC_FINGER_C2H2_2"/>
    <property type="match status" value="1"/>
</dbReference>
<evidence type="ECO:0000313" key="4">
    <source>
        <dbReference type="EMBL" id="GIY29984.1"/>
    </source>
</evidence>
<keyword evidence="1" id="KW-0863">Zinc-finger</keyword>
<dbReference type="EMBL" id="BPLR01009164">
    <property type="protein sequence ID" value="GIY29984.1"/>
    <property type="molecule type" value="Genomic_DNA"/>
</dbReference>
<reference evidence="4 5" key="1">
    <citation type="submission" date="2021-06" db="EMBL/GenBank/DDBJ databases">
        <title>Caerostris extrusa draft genome.</title>
        <authorList>
            <person name="Kono N."/>
            <person name="Arakawa K."/>
        </authorList>
    </citation>
    <scope>NUCLEOTIDE SEQUENCE [LARGE SCALE GENOMIC DNA]</scope>
</reference>
<comment type="caution">
    <text evidence="4">The sequence shown here is derived from an EMBL/GenBank/DDBJ whole genome shotgun (WGS) entry which is preliminary data.</text>
</comment>
<protein>
    <recommendedName>
        <fullName evidence="3">C2H2-type domain-containing protein</fullName>
    </recommendedName>
</protein>
<name>A0AAV4S9E2_CAEEX</name>
<organism evidence="4 5">
    <name type="scientific">Caerostris extrusa</name>
    <name type="common">Bark spider</name>
    <name type="synonym">Caerostris bankana</name>
    <dbReference type="NCBI Taxonomy" id="172846"/>
    <lineage>
        <taxon>Eukaryota</taxon>
        <taxon>Metazoa</taxon>
        <taxon>Ecdysozoa</taxon>
        <taxon>Arthropoda</taxon>
        <taxon>Chelicerata</taxon>
        <taxon>Arachnida</taxon>
        <taxon>Araneae</taxon>
        <taxon>Araneomorphae</taxon>
        <taxon>Entelegynae</taxon>
        <taxon>Araneoidea</taxon>
        <taxon>Araneidae</taxon>
        <taxon>Caerostris</taxon>
    </lineage>
</organism>
<accession>A0AAV4S9E2</accession>
<evidence type="ECO:0000256" key="1">
    <source>
        <dbReference type="PROSITE-ProRule" id="PRU00042"/>
    </source>
</evidence>
<dbReference type="SMART" id="SM00355">
    <property type="entry name" value="ZnF_C2H2"/>
    <property type="match status" value="2"/>
</dbReference>
<proteinExistence type="predicted"/>
<dbReference type="Proteomes" id="UP001054945">
    <property type="component" value="Unassembled WGS sequence"/>
</dbReference>
<sequence length="283" mass="31332">MKHVHDIDIHSTEGPSVSTNIKVITPHVEDSAPFDIGPTTGPPRYAPFPKIVPAKTWSFQENFYQPIQLFSLYSVASFAKRWLPTQEGIALSPFRAHKQPISKSPIKPASSSSSHAADASYSVPTLPGSTSPATIVNPDEPQIIRGDTSVTFNLPLFGAVQCPDCTKTYTGKEWYSMKGSVIKHLKFKHKITISTTCLLCSLCKTYMSSMNMDAFELWPSCETQNLNFQCNECSDGFSTFLGLRNHLSAHKKIDSTRKGGASIYSFLSAKKEKKKHNPRKCPI</sequence>
<evidence type="ECO:0000259" key="3">
    <source>
        <dbReference type="PROSITE" id="PS50157"/>
    </source>
</evidence>
<keyword evidence="1" id="KW-0479">Metal-binding</keyword>
<evidence type="ECO:0000313" key="5">
    <source>
        <dbReference type="Proteomes" id="UP001054945"/>
    </source>
</evidence>
<gene>
    <name evidence="4" type="ORF">CEXT_13761</name>
</gene>
<dbReference type="InterPro" id="IPR013087">
    <property type="entry name" value="Znf_C2H2_type"/>
</dbReference>
<dbReference type="GO" id="GO:0008270">
    <property type="term" value="F:zinc ion binding"/>
    <property type="evidence" value="ECO:0007669"/>
    <property type="project" value="UniProtKB-KW"/>
</dbReference>
<dbReference type="PROSITE" id="PS00028">
    <property type="entry name" value="ZINC_FINGER_C2H2_1"/>
    <property type="match status" value="1"/>
</dbReference>
<keyword evidence="1" id="KW-0862">Zinc</keyword>